<comment type="caution">
    <text evidence="16">The sequence shown here is derived from an EMBL/GenBank/DDBJ whole genome shotgun (WGS) entry which is preliminary data.</text>
</comment>
<dbReference type="KEGG" id="blac:94353293"/>
<keyword evidence="14" id="KW-0732">Signal</keyword>
<dbReference type="OrthoDB" id="77201at2759"/>
<protein>
    <recommendedName>
        <fullName evidence="3">glucan endo-1,3-beta-D-glucosidase</fullName>
        <ecNumber evidence="3">3.2.1.39</ecNumber>
    </recommendedName>
    <alternativeName>
        <fullName evidence="13">Endo-1,3-beta-glucanase btgC</fullName>
    </alternativeName>
    <alternativeName>
        <fullName evidence="12">Laminarinase btgC</fullName>
    </alternativeName>
</protein>
<evidence type="ECO:0000256" key="13">
    <source>
        <dbReference type="ARBA" id="ARBA00043078"/>
    </source>
</evidence>
<evidence type="ECO:0000256" key="8">
    <source>
        <dbReference type="ARBA" id="ARBA00023277"/>
    </source>
</evidence>
<dbReference type="RefSeq" id="XP_067814667.1">
    <property type="nucleotide sequence ID" value="XM_067967622.1"/>
</dbReference>
<dbReference type="SUPFAM" id="SSF51445">
    <property type="entry name" value="(Trans)glycosidases"/>
    <property type="match status" value="1"/>
</dbReference>
<dbReference type="GO" id="GO:0071555">
    <property type="term" value="P:cell wall organization"/>
    <property type="evidence" value="ECO:0007669"/>
    <property type="project" value="UniProtKB-KW"/>
</dbReference>
<dbReference type="InterPro" id="IPR000772">
    <property type="entry name" value="Ricin_B_lectin"/>
</dbReference>
<keyword evidence="7" id="KW-0325">Glycoprotein</keyword>
<dbReference type="InterPro" id="IPR017853">
    <property type="entry name" value="GH"/>
</dbReference>
<keyword evidence="6" id="KW-0472">Membrane</keyword>
<dbReference type="SUPFAM" id="SSF50370">
    <property type="entry name" value="Ricin B-like lectins"/>
    <property type="match status" value="1"/>
</dbReference>
<comment type="catalytic activity">
    <reaction evidence="1">
        <text>Hydrolysis of (1-&gt;3)-beta-D-glucosidic linkages in (1-&gt;3)-beta-D-glucans.</text>
        <dbReference type="EC" id="3.2.1.39"/>
    </reaction>
</comment>
<evidence type="ECO:0000256" key="12">
    <source>
        <dbReference type="ARBA" id="ARBA00042373"/>
    </source>
</evidence>
<evidence type="ECO:0000256" key="3">
    <source>
        <dbReference type="ARBA" id="ARBA00012780"/>
    </source>
</evidence>
<dbReference type="GeneID" id="94353293"/>
<dbReference type="Gene3D" id="3.20.20.80">
    <property type="entry name" value="Glycosidases"/>
    <property type="match status" value="1"/>
</dbReference>
<dbReference type="AlphaFoldDB" id="A0A976FE97"/>
<evidence type="ECO:0000256" key="9">
    <source>
        <dbReference type="ARBA" id="ARBA00023316"/>
    </source>
</evidence>
<dbReference type="PROSITE" id="PS50231">
    <property type="entry name" value="RICIN_B_LECTIN"/>
    <property type="match status" value="1"/>
</dbReference>
<evidence type="ECO:0000313" key="17">
    <source>
        <dbReference type="Proteomes" id="UP000294530"/>
    </source>
</evidence>
<accession>A0A976FE97</accession>
<keyword evidence="17" id="KW-1185">Reference proteome</keyword>
<dbReference type="InterPro" id="IPR035992">
    <property type="entry name" value="Ricin_B-like_lectins"/>
</dbReference>
<feature type="chain" id="PRO_5037930427" description="glucan endo-1,3-beta-D-glucosidase" evidence="14">
    <location>
        <begin position="24"/>
        <end position="445"/>
    </location>
</feature>
<comment type="function">
    <text evidence="11">Glucanases play a role in cell expansion during growth, in cell-cell fusion during mating, and in spore release during sporulation. This enzyme may be involved in beta-glucan degradation. Active on laminarin and lichenan.</text>
</comment>
<dbReference type="GO" id="GO:0000272">
    <property type="term" value="P:polysaccharide catabolic process"/>
    <property type="evidence" value="ECO:0007669"/>
    <property type="project" value="UniProtKB-KW"/>
</dbReference>
<evidence type="ECO:0000256" key="5">
    <source>
        <dbReference type="ARBA" id="ARBA00022801"/>
    </source>
</evidence>
<dbReference type="Pfam" id="PF00652">
    <property type="entry name" value="Ricin_B_lectin"/>
    <property type="match status" value="1"/>
</dbReference>
<feature type="domain" description="Ricin B lectin" evidence="15">
    <location>
        <begin position="313"/>
        <end position="440"/>
    </location>
</feature>
<dbReference type="PANTHER" id="PTHR16631:SF17">
    <property type="entry name" value="GLUCAN ENDO-1,3-BETA-GLUCOSIDASE BTGC"/>
    <property type="match status" value="1"/>
</dbReference>
<dbReference type="Gene3D" id="2.80.10.50">
    <property type="match status" value="1"/>
</dbReference>
<evidence type="ECO:0000256" key="7">
    <source>
        <dbReference type="ARBA" id="ARBA00023180"/>
    </source>
</evidence>
<evidence type="ECO:0000256" key="6">
    <source>
        <dbReference type="ARBA" id="ARBA00023136"/>
    </source>
</evidence>
<dbReference type="GO" id="GO:0042973">
    <property type="term" value="F:glucan endo-1,3-beta-D-glucosidase activity"/>
    <property type="evidence" value="ECO:0007669"/>
    <property type="project" value="UniProtKB-EC"/>
</dbReference>
<evidence type="ECO:0000256" key="1">
    <source>
        <dbReference type="ARBA" id="ARBA00000382"/>
    </source>
</evidence>
<keyword evidence="8" id="KW-0119">Carbohydrate metabolism</keyword>
<organism evidence="16 17">
    <name type="scientific">Bremia lactucae</name>
    <name type="common">Lettuce downy mildew</name>
    <dbReference type="NCBI Taxonomy" id="4779"/>
    <lineage>
        <taxon>Eukaryota</taxon>
        <taxon>Sar</taxon>
        <taxon>Stramenopiles</taxon>
        <taxon>Oomycota</taxon>
        <taxon>Peronosporomycetes</taxon>
        <taxon>Peronosporales</taxon>
        <taxon>Peronosporaceae</taxon>
        <taxon>Bremia</taxon>
    </lineage>
</organism>
<dbReference type="EC" id="3.2.1.39" evidence="3"/>
<evidence type="ECO:0000259" key="15">
    <source>
        <dbReference type="SMART" id="SM00458"/>
    </source>
</evidence>
<dbReference type="SMART" id="SM00458">
    <property type="entry name" value="RICIN"/>
    <property type="match status" value="1"/>
</dbReference>
<evidence type="ECO:0000313" key="16">
    <source>
        <dbReference type="EMBL" id="TDH65168.1"/>
    </source>
</evidence>
<comment type="subcellular location">
    <subcellularLocation>
        <location evidence="2">Cell membrane</location>
    </subcellularLocation>
</comment>
<sequence length="445" mass="50336">MKLSRAYIAIPALFMLMDTSTTALDVKMHGVNYNMRKGADWEPDELRCKSPDQLQRDMFAIKQVTDRVRIFSLVDCNQGEYVLRAAKTAGLQVHLGIWTTTSMNYLLRERDALGRVIDMGLYDSNIIGLQVGSEAIYRREITPETAINYLNVIRDYLRGRGINTPCTIADVIDIYIEYPEIPAQVDYYNINIFSYWEGVDVNEGAARTLDRIRAARKMAEDTGKQLTVAEVGWSSGGYNITTGESTPEAQAKFFADWYKVATSINLAYYWFSASDSLWRVTNGGYSVEAYFGIFQEDDTMKSNFQALTIGAPRYYQAIRSDVTNLLLTESNAAVSITGTTNSPLAKEHQRWFFDPTTQQIRSQSGDRCLDGYQPWDGGIVHCYRCMDNEMNQKWMYESTTGKLKHGTYTAFCLDVDPAQNNKVQLQGCSPNNPNQRFTILDGASI</sequence>
<evidence type="ECO:0000256" key="4">
    <source>
        <dbReference type="ARBA" id="ARBA00022475"/>
    </source>
</evidence>
<dbReference type="PANTHER" id="PTHR16631">
    <property type="entry name" value="GLUCAN 1,3-BETA-GLUCOSIDASE"/>
    <property type="match status" value="1"/>
</dbReference>
<keyword evidence="5" id="KW-0378">Hydrolase</keyword>
<evidence type="ECO:0000256" key="2">
    <source>
        <dbReference type="ARBA" id="ARBA00004236"/>
    </source>
</evidence>
<keyword evidence="9" id="KW-0961">Cell wall biogenesis/degradation</keyword>
<keyword evidence="4" id="KW-1003">Cell membrane</keyword>
<dbReference type="Proteomes" id="UP000294530">
    <property type="component" value="Unassembled WGS sequence"/>
</dbReference>
<reference evidence="16 17" key="1">
    <citation type="journal article" date="2021" name="Genome Biol.">
        <title>AFLAP: assembly-free linkage analysis pipeline using k-mers from genome sequencing data.</title>
        <authorList>
            <person name="Fletcher K."/>
            <person name="Zhang L."/>
            <person name="Gil J."/>
            <person name="Han R."/>
            <person name="Cavanaugh K."/>
            <person name="Michelmore R."/>
        </authorList>
    </citation>
    <scope>NUCLEOTIDE SEQUENCE [LARGE SCALE GENOMIC DNA]</scope>
    <source>
        <strain evidence="16 17">SF5</strain>
    </source>
</reference>
<dbReference type="GO" id="GO:0005886">
    <property type="term" value="C:plasma membrane"/>
    <property type="evidence" value="ECO:0007669"/>
    <property type="project" value="UniProtKB-SubCell"/>
</dbReference>
<dbReference type="InterPro" id="IPR050732">
    <property type="entry name" value="Beta-glucan_modifiers"/>
</dbReference>
<keyword evidence="10" id="KW-0624">Polysaccharide degradation</keyword>
<evidence type="ECO:0000256" key="14">
    <source>
        <dbReference type="SAM" id="SignalP"/>
    </source>
</evidence>
<proteinExistence type="predicted"/>
<gene>
    <name evidence="16" type="ORF">CCR75_009583</name>
</gene>
<feature type="signal peptide" evidence="14">
    <location>
        <begin position="1"/>
        <end position="23"/>
    </location>
</feature>
<evidence type="ECO:0000256" key="10">
    <source>
        <dbReference type="ARBA" id="ARBA00023326"/>
    </source>
</evidence>
<name>A0A976FE97_BRELC</name>
<evidence type="ECO:0000256" key="11">
    <source>
        <dbReference type="ARBA" id="ARBA00037649"/>
    </source>
</evidence>
<dbReference type="EMBL" id="SHOA02000002">
    <property type="protein sequence ID" value="TDH65168.1"/>
    <property type="molecule type" value="Genomic_DNA"/>
</dbReference>